<evidence type="ECO:0000256" key="2">
    <source>
        <dbReference type="ARBA" id="ARBA00011245"/>
    </source>
</evidence>
<evidence type="ECO:0000256" key="1">
    <source>
        <dbReference type="ARBA" id="ARBA00004496"/>
    </source>
</evidence>
<dbReference type="SUPFAM" id="SSF52374">
    <property type="entry name" value="Nucleotidylyl transferase"/>
    <property type="match status" value="1"/>
</dbReference>
<comment type="subcellular location">
    <subcellularLocation>
        <location evidence="1 13">Cytoplasm</location>
    </subcellularLocation>
</comment>
<feature type="domain" description="Valyl-tRNA synthetase tRNA-binding arm" evidence="16">
    <location>
        <begin position="863"/>
        <end position="922"/>
    </location>
</feature>
<evidence type="ECO:0000259" key="14">
    <source>
        <dbReference type="Pfam" id="PF00133"/>
    </source>
</evidence>
<sequence length="928" mass="105506">MDKTYEPQSIEQQCYQRWESEGLFKAKGADAPTGNPYCILLPPPNVTGSLHMGHGFQQTIMDVLTRYHRMKGDNTLWQVGTDHAGIATQMVVERQLNAQGKTRHDLGREAFIDKIWEWKEHSGGTITSQMRRLGTSPDWDREVFTMDENLSKAVTEVFVKLHEDGLIYRGKRLVNWDPVLHTAVSDLEVLNEEEAGHMWHMRYPLADGSDSIVVATTRPETMLGDTAVAVHPDDERYQHLIGKEIKLPVTGRLIPIIADDYVDPEFGTGCVKITPAHDFNDYDMGKRHNLPMINIFTPDAKLNDEAPEAYQGMDRFDARKAIVAQLEQDGVLVKIDDHKLKVPRGDRTGAVIEPYLTDQWYVAIDELAKPAIEAVESGEIRFVPENWSKTYFQWMNNIQDWCISRQLWWGHRIPAWYDNNGNVYVGRTEEEVRAKHSLTADVELKQDEDVLDTWFSSALWPFATMGWPEKTPELETFVPSSVLVTGFDIIFFWVARMIMMTKRFTGKIPFKDIYITGLIRDESGDKMSKSKGNVLDPIDLIDGIDLESLVAKRTTGMMQPQLAAKIEKRTRKQFPEGIHAYGTDALRFTFAAMASTSRDINFDMGRVEGYRNFCNKIWNASRFVLMNTETEDTGRDGGELVLSLADKWIWAQFQQTLVEFEKAISEYRFDIAAQTVYEFTWNQFCDWYLELTKPVLNNDDATEAEKRGTRHTLINVLESLLRLLHPLMPFITETIWDRVAPLSTLEFKAGDSIMVQPFPTVDAAKQDEQVLSDIEWVKRFIVGIRNIRGEMDIAPSKPLPALLRNVSSEDERRLSISRTFIDRLARLESITVLKQGEEAPASAAAVVGEMEILIPMAGLIDKEAELARIAKAMGKLEQEVARFKGKLSNEKFVSNAPEAVIEKEKAKLADSESQLAKLKAQQETIAAL</sequence>
<dbReference type="RefSeq" id="WP_070178311.1">
    <property type="nucleotide sequence ID" value="NZ_BMJR01000005.1"/>
</dbReference>
<comment type="function">
    <text evidence="11 13">Catalyzes the attachment of valine to tRNA(Val). As ValRS can inadvertently accommodate and process structurally similar amino acids such as threonine, to avoid such errors, it has a 'posttransfer' editing activity that hydrolyzes mischarged Thr-tRNA(Val) in a tRNA-dependent manner.</text>
</comment>
<feature type="domain" description="Aminoacyl-tRNA synthetase class Ia" evidence="14">
    <location>
        <begin position="13"/>
        <end position="603"/>
    </location>
</feature>
<dbReference type="PANTHER" id="PTHR11946:SF93">
    <property type="entry name" value="VALINE--TRNA LIGASE, CHLOROPLASTIC_MITOCHONDRIAL 2"/>
    <property type="match status" value="1"/>
</dbReference>
<comment type="similarity">
    <text evidence="12 13">Belongs to the class-I aminoacyl-tRNA synthetase family. ValS type 1 subfamily.</text>
</comment>
<evidence type="ECO:0000256" key="4">
    <source>
        <dbReference type="ARBA" id="ARBA00022598"/>
    </source>
</evidence>
<dbReference type="PROSITE" id="PS00178">
    <property type="entry name" value="AA_TRNA_LIGASE_I"/>
    <property type="match status" value="1"/>
</dbReference>
<dbReference type="FunFam" id="3.90.740.10:FF:000005">
    <property type="entry name" value="Valine--tRNA ligase, mitochondrial"/>
    <property type="match status" value="1"/>
</dbReference>
<dbReference type="InterPro" id="IPR002303">
    <property type="entry name" value="Valyl-tRNA_ligase"/>
</dbReference>
<dbReference type="Pfam" id="PF10458">
    <property type="entry name" value="Val_tRNA-synt_C"/>
    <property type="match status" value="1"/>
</dbReference>
<name>A0A1E8FBA5_9ALTE</name>
<feature type="coiled-coil region" evidence="13">
    <location>
        <begin position="859"/>
        <end position="921"/>
    </location>
</feature>
<keyword evidence="5 13" id="KW-0547">Nucleotide-binding</keyword>
<dbReference type="HAMAP" id="MF_02004">
    <property type="entry name" value="Val_tRNA_synth_type1"/>
    <property type="match status" value="1"/>
</dbReference>
<dbReference type="InterPro" id="IPR010978">
    <property type="entry name" value="tRNA-bd_arm"/>
</dbReference>
<dbReference type="NCBIfam" id="NF004349">
    <property type="entry name" value="PRK05729.1"/>
    <property type="match status" value="1"/>
</dbReference>
<dbReference type="EC" id="6.1.1.9" evidence="13"/>
<reference evidence="17 18" key="1">
    <citation type="submission" date="2016-09" db="EMBL/GenBank/DDBJ databases">
        <title>Alteromonas lipolytica, a new species isolated from sea water.</title>
        <authorList>
            <person name="Wu Y.-H."/>
            <person name="Cheng H."/>
            <person name="Xu X.-W."/>
        </authorList>
    </citation>
    <scope>NUCLEOTIDE SEQUENCE [LARGE SCALE GENOMIC DNA]</scope>
    <source>
        <strain evidence="17 18">JW12</strain>
    </source>
</reference>
<keyword evidence="6 13" id="KW-0067">ATP-binding</keyword>
<proteinExistence type="inferred from homology"/>
<keyword evidence="8 13" id="KW-0175">Coiled coil</keyword>
<dbReference type="FunFam" id="1.10.730.10:FF:000007">
    <property type="entry name" value="Valine--tRNA ligase"/>
    <property type="match status" value="1"/>
</dbReference>
<dbReference type="GO" id="GO:0002161">
    <property type="term" value="F:aminoacyl-tRNA deacylase activity"/>
    <property type="evidence" value="ECO:0007669"/>
    <property type="project" value="InterPro"/>
</dbReference>
<dbReference type="InterPro" id="IPR002300">
    <property type="entry name" value="aa-tRNA-synth_Ia"/>
</dbReference>
<keyword evidence="4 13" id="KW-0436">Ligase</keyword>
<dbReference type="CDD" id="cd07962">
    <property type="entry name" value="Anticodon_Ia_Val"/>
    <property type="match status" value="1"/>
</dbReference>
<evidence type="ECO:0000256" key="8">
    <source>
        <dbReference type="ARBA" id="ARBA00023054"/>
    </source>
</evidence>
<evidence type="ECO:0000313" key="18">
    <source>
        <dbReference type="Proteomes" id="UP000176037"/>
    </source>
</evidence>
<dbReference type="Gene3D" id="1.10.287.380">
    <property type="entry name" value="Valyl-tRNA synthetase, C-terminal domain"/>
    <property type="match status" value="1"/>
</dbReference>
<evidence type="ECO:0000256" key="12">
    <source>
        <dbReference type="ARBA" id="ARBA00060830"/>
    </source>
</evidence>
<accession>A0A1E8FBA5</accession>
<evidence type="ECO:0000256" key="3">
    <source>
        <dbReference type="ARBA" id="ARBA00022490"/>
    </source>
</evidence>
<dbReference type="Pfam" id="PF00133">
    <property type="entry name" value="tRNA-synt_1"/>
    <property type="match status" value="1"/>
</dbReference>
<comment type="subunit">
    <text evidence="2 13">Monomer.</text>
</comment>
<comment type="domain">
    <text evidence="13">The C-terminal coiled-coil domain is crucial for aminoacylation activity.</text>
</comment>
<comment type="domain">
    <text evidence="13">ValRS has two distinct active sites: one for aminoacylation and one for editing. The misactivated threonine is translocated from the active site to the editing site.</text>
</comment>
<dbReference type="AlphaFoldDB" id="A0A1E8FBA5"/>
<dbReference type="InterPro" id="IPR014729">
    <property type="entry name" value="Rossmann-like_a/b/a_fold"/>
</dbReference>
<dbReference type="Pfam" id="PF08264">
    <property type="entry name" value="Anticodon_1"/>
    <property type="match status" value="1"/>
</dbReference>
<keyword evidence="3 13" id="KW-0963">Cytoplasm</keyword>
<evidence type="ECO:0000256" key="9">
    <source>
        <dbReference type="ARBA" id="ARBA00023146"/>
    </source>
</evidence>
<keyword evidence="7 13" id="KW-0648">Protein biosynthesis</keyword>
<dbReference type="InterPro" id="IPR009008">
    <property type="entry name" value="Val/Leu/Ile-tRNA-synth_edit"/>
</dbReference>
<dbReference type="OrthoDB" id="9810365at2"/>
<dbReference type="CDD" id="cd00817">
    <property type="entry name" value="ValRS_core"/>
    <property type="match status" value="1"/>
</dbReference>
<evidence type="ECO:0000313" key="17">
    <source>
        <dbReference type="EMBL" id="OFI32783.1"/>
    </source>
</evidence>
<dbReference type="InterPro" id="IPR013155">
    <property type="entry name" value="M/V/L/I-tRNA-synth_anticd-bd"/>
</dbReference>
<gene>
    <name evidence="13" type="primary">valS</name>
    <name evidence="17" type="ORF">BFC17_06440</name>
</gene>
<dbReference type="FunFam" id="3.40.50.620:FF:000073">
    <property type="entry name" value="Valine--tRNA ligase"/>
    <property type="match status" value="1"/>
</dbReference>
<dbReference type="InterPro" id="IPR009080">
    <property type="entry name" value="tRNAsynth_Ia_anticodon-bd"/>
</dbReference>
<dbReference type="SUPFAM" id="SSF46589">
    <property type="entry name" value="tRNA-binding arm"/>
    <property type="match status" value="1"/>
</dbReference>
<dbReference type="GO" id="GO:0006438">
    <property type="term" value="P:valyl-tRNA aminoacylation"/>
    <property type="evidence" value="ECO:0007669"/>
    <property type="project" value="UniProtKB-UniRule"/>
</dbReference>
<dbReference type="InterPro" id="IPR001412">
    <property type="entry name" value="aa-tRNA-synth_I_CS"/>
</dbReference>
<dbReference type="FunFam" id="1.10.287.380:FF:000001">
    <property type="entry name" value="Valine--tRNA ligase"/>
    <property type="match status" value="1"/>
</dbReference>
<feature type="short sequence motif" description="'KMSKS' region" evidence="13">
    <location>
        <begin position="526"/>
        <end position="530"/>
    </location>
</feature>
<evidence type="ECO:0000256" key="5">
    <source>
        <dbReference type="ARBA" id="ARBA00022741"/>
    </source>
</evidence>
<feature type="domain" description="Methionyl/Valyl/Leucyl/Isoleucyl-tRNA synthetase anticodon-binding" evidence="15">
    <location>
        <begin position="646"/>
        <end position="801"/>
    </location>
</feature>
<dbReference type="GO" id="GO:0005829">
    <property type="term" value="C:cytosol"/>
    <property type="evidence" value="ECO:0007669"/>
    <property type="project" value="TreeGrafter"/>
</dbReference>
<dbReference type="Gene3D" id="3.40.50.620">
    <property type="entry name" value="HUPs"/>
    <property type="match status" value="2"/>
</dbReference>
<dbReference type="GO" id="GO:0005524">
    <property type="term" value="F:ATP binding"/>
    <property type="evidence" value="ECO:0007669"/>
    <property type="project" value="UniProtKB-UniRule"/>
</dbReference>
<keyword evidence="18" id="KW-1185">Reference proteome</keyword>
<comment type="catalytic activity">
    <reaction evidence="10 13">
        <text>tRNA(Val) + L-valine + ATP = L-valyl-tRNA(Val) + AMP + diphosphate</text>
        <dbReference type="Rhea" id="RHEA:10704"/>
        <dbReference type="Rhea" id="RHEA-COMP:9672"/>
        <dbReference type="Rhea" id="RHEA-COMP:9708"/>
        <dbReference type="ChEBI" id="CHEBI:30616"/>
        <dbReference type="ChEBI" id="CHEBI:33019"/>
        <dbReference type="ChEBI" id="CHEBI:57762"/>
        <dbReference type="ChEBI" id="CHEBI:78442"/>
        <dbReference type="ChEBI" id="CHEBI:78537"/>
        <dbReference type="ChEBI" id="CHEBI:456215"/>
        <dbReference type="EC" id="6.1.1.9"/>
    </reaction>
</comment>
<comment type="caution">
    <text evidence="17">The sequence shown here is derived from an EMBL/GenBank/DDBJ whole genome shotgun (WGS) entry which is preliminary data.</text>
</comment>
<dbReference type="InterPro" id="IPR037118">
    <property type="entry name" value="Val-tRNA_synth_C_sf"/>
</dbReference>
<dbReference type="InterPro" id="IPR033705">
    <property type="entry name" value="Anticodon_Ia_Val"/>
</dbReference>
<dbReference type="FunFam" id="3.40.50.620:FF:000032">
    <property type="entry name" value="Valine--tRNA ligase"/>
    <property type="match status" value="1"/>
</dbReference>
<keyword evidence="9 13" id="KW-0030">Aminoacyl-tRNA synthetase</keyword>
<evidence type="ECO:0000256" key="13">
    <source>
        <dbReference type="HAMAP-Rule" id="MF_02004"/>
    </source>
</evidence>
<dbReference type="SUPFAM" id="SSF50677">
    <property type="entry name" value="ValRS/IleRS/LeuRS editing domain"/>
    <property type="match status" value="1"/>
</dbReference>
<dbReference type="NCBIfam" id="TIGR00422">
    <property type="entry name" value="valS"/>
    <property type="match status" value="1"/>
</dbReference>
<evidence type="ECO:0000259" key="16">
    <source>
        <dbReference type="Pfam" id="PF10458"/>
    </source>
</evidence>
<protein>
    <recommendedName>
        <fullName evidence="13">Valine--tRNA ligase</fullName>
        <ecNumber evidence="13">6.1.1.9</ecNumber>
    </recommendedName>
    <alternativeName>
        <fullName evidence="13">Valyl-tRNA synthetase</fullName>
        <shortName evidence="13">ValRS</shortName>
    </alternativeName>
</protein>
<evidence type="ECO:0000256" key="6">
    <source>
        <dbReference type="ARBA" id="ARBA00022840"/>
    </source>
</evidence>
<evidence type="ECO:0000256" key="11">
    <source>
        <dbReference type="ARBA" id="ARBA00055630"/>
    </source>
</evidence>
<feature type="short sequence motif" description="'HIGH' region" evidence="13">
    <location>
        <begin position="44"/>
        <end position="54"/>
    </location>
</feature>
<evidence type="ECO:0000259" key="15">
    <source>
        <dbReference type="Pfam" id="PF08264"/>
    </source>
</evidence>
<evidence type="ECO:0000256" key="10">
    <source>
        <dbReference type="ARBA" id="ARBA00047552"/>
    </source>
</evidence>
<dbReference type="Gene3D" id="3.90.740.10">
    <property type="entry name" value="Valyl/Leucyl/Isoleucyl-tRNA synthetase, editing domain"/>
    <property type="match status" value="1"/>
</dbReference>
<dbReference type="Gene3D" id="1.10.730.10">
    <property type="entry name" value="Isoleucyl-tRNA Synthetase, Domain 1"/>
    <property type="match status" value="1"/>
</dbReference>
<dbReference type="GO" id="GO:0004832">
    <property type="term" value="F:valine-tRNA ligase activity"/>
    <property type="evidence" value="ECO:0007669"/>
    <property type="project" value="UniProtKB-UniRule"/>
</dbReference>
<dbReference type="Proteomes" id="UP000176037">
    <property type="component" value="Unassembled WGS sequence"/>
</dbReference>
<feature type="binding site" evidence="13">
    <location>
        <position position="529"/>
    </location>
    <ligand>
        <name>ATP</name>
        <dbReference type="ChEBI" id="CHEBI:30616"/>
    </ligand>
</feature>
<dbReference type="PANTHER" id="PTHR11946">
    <property type="entry name" value="VALYL-TRNA SYNTHETASES"/>
    <property type="match status" value="1"/>
</dbReference>
<dbReference type="InterPro" id="IPR019499">
    <property type="entry name" value="Val-tRNA_synth_tRNA-bd"/>
</dbReference>
<dbReference type="EMBL" id="MJIC01000016">
    <property type="protein sequence ID" value="OFI32783.1"/>
    <property type="molecule type" value="Genomic_DNA"/>
</dbReference>
<dbReference type="SUPFAM" id="SSF47323">
    <property type="entry name" value="Anticodon-binding domain of a subclass of class I aminoacyl-tRNA synthetases"/>
    <property type="match status" value="1"/>
</dbReference>
<dbReference type="PRINTS" id="PR00986">
    <property type="entry name" value="TRNASYNTHVAL"/>
</dbReference>
<organism evidence="17 18">
    <name type="scientific">Alteromonas lipolytica</name>
    <dbReference type="NCBI Taxonomy" id="1856405"/>
    <lineage>
        <taxon>Bacteria</taxon>
        <taxon>Pseudomonadati</taxon>
        <taxon>Pseudomonadota</taxon>
        <taxon>Gammaproteobacteria</taxon>
        <taxon>Alteromonadales</taxon>
        <taxon>Alteromonadaceae</taxon>
        <taxon>Alteromonas/Salinimonas group</taxon>
        <taxon>Alteromonas</taxon>
    </lineage>
</organism>
<dbReference type="STRING" id="1856405.BFC17_06440"/>
<evidence type="ECO:0000256" key="7">
    <source>
        <dbReference type="ARBA" id="ARBA00022917"/>
    </source>
</evidence>